<evidence type="ECO:0000256" key="3">
    <source>
        <dbReference type="ARBA" id="ARBA00023163"/>
    </source>
</evidence>
<dbReference type="SUPFAM" id="SSF53822">
    <property type="entry name" value="Periplasmic binding protein-like I"/>
    <property type="match status" value="1"/>
</dbReference>
<dbReference type="PROSITE" id="PS50949">
    <property type="entry name" value="HTH_GNTR"/>
    <property type="match status" value="1"/>
</dbReference>
<dbReference type="RefSeq" id="WP_120195562.1">
    <property type="nucleotide sequence ID" value="NZ_MCIA01000005.1"/>
</dbReference>
<dbReference type="InterPro" id="IPR033532">
    <property type="entry name" value="AraR_ligand_bind_dom"/>
</dbReference>
<keyword evidence="3" id="KW-0804">Transcription</keyword>
<feature type="domain" description="HTH gntR-type" evidence="4">
    <location>
        <begin position="5"/>
        <end position="73"/>
    </location>
</feature>
<name>A0A419T8N8_9FIRM</name>
<dbReference type="OrthoDB" id="9813468at2"/>
<dbReference type="Gene3D" id="3.40.50.2300">
    <property type="match status" value="2"/>
</dbReference>
<dbReference type="InterPro" id="IPR036388">
    <property type="entry name" value="WH-like_DNA-bd_sf"/>
</dbReference>
<dbReference type="InterPro" id="IPR046335">
    <property type="entry name" value="LacI/GalR-like_sensor"/>
</dbReference>
<dbReference type="GO" id="GO:0000976">
    <property type="term" value="F:transcription cis-regulatory region binding"/>
    <property type="evidence" value="ECO:0007669"/>
    <property type="project" value="TreeGrafter"/>
</dbReference>
<accession>A0A419T8N8</accession>
<dbReference type="PANTHER" id="PTHR30146">
    <property type="entry name" value="LACI-RELATED TRANSCRIPTIONAL REPRESSOR"/>
    <property type="match status" value="1"/>
</dbReference>
<dbReference type="InterPro" id="IPR036390">
    <property type="entry name" value="WH_DNA-bd_sf"/>
</dbReference>
<dbReference type="Gene3D" id="1.10.10.10">
    <property type="entry name" value="Winged helix-like DNA-binding domain superfamily/Winged helix DNA-binding domain"/>
    <property type="match status" value="1"/>
</dbReference>
<dbReference type="GO" id="GO:0003700">
    <property type="term" value="F:DNA-binding transcription factor activity"/>
    <property type="evidence" value="ECO:0007669"/>
    <property type="project" value="InterPro"/>
</dbReference>
<reference evidence="5 6" key="1">
    <citation type="submission" date="2016-08" db="EMBL/GenBank/DDBJ databases">
        <title>A new outlook on sporulation: Clostridium algidixylanolyticum.</title>
        <authorList>
            <person name="Poppleton D.I."/>
            <person name="Gribaldo S."/>
        </authorList>
    </citation>
    <scope>NUCLEOTIDE SEQUENCE [LARGE SCALE GENOMIC DNA]</scope>
    <source>
        <strain evidence="5 6">SPL73</strain>
    </source>
</reference>
<dbReference type="InterPro" id="IPR000524">
    <property type="entry name" value="Tscrpt_reg_HTH_GntR"/>
</dbReference>
<sequence>MGTQKPKYMEVADWVLSQIENGTFQEGDRLPSEHQLCLRFQLNRQTVRHAIEVLEQKNMLTRIQGSGTYVGAKGRSERLKRYYNIAVVSTYVDSYIFPTVLKGIERTLSKSGYTMQVAFTGNHVEREGEILKKIVEKGMIDGLIAEPAKSAIPNPNLHFYQQLSKQGIPVLFINSRYQELDIPYVSLHDDMVGEKAAQYLIHAGHKKLGALFKCDDGQGLLRYSGFIRALEKAGLQADARNILWMDSESQKDMEVWSDYLFQRLHGCTGLVCYNDEVAYRFSAICKERGIRIPEDISIVGIDNSELSVIGEVAITSFPHPMESLGKKAAKNIIKLIENPCFEASYLFDSEVVERSSVKIMKQDII</sequence>
<dbReference type="InterPro" id="IPR028082">
    <property type="entry name" value="Peripla_BP_I"/>
</dbReference>
<keyword evidence="6" id="KW-1185">Reference proteome</keyword>
<dbReference type="AlphaFoldDB" id="A0A419T8N8"/>
<protein>
    <submittedName>
        <fullName evidence="5">GntR family transcriptional regulator</fullName>
    </submittedName>
</protein>
<evidence type="ECO:0000256" key="1">
    <source>
        <dbReference type="ARBA" id="ARBA00023015"/>
    </source>
</evidence>
<evidence type="ECO:0000256" key="2">
    <source>
        <dbReference type="ARBA" id="ARBA00023125"/>
    </source>
</evidence>
<evidence type="ECO:0000313" key="5">
    <source>
        <dbReference type="EMBL" id="RKD33841.1"/>
    </source>
</evidence>
<keyword evidence="2" id="KW-0238">DNA-binding</keyword>
<gene>
    <name evidence="5" type="ORF">BET01_13300</name>
</gene>
<dbReference type="SMART" id="SM00345">
    <property type="entry name" value="HTH_GNTR"/>
    <property type="match status" value="1"/>
</dbReference>
<dbReference type="CDD" id="cd01541">
    <property type="entry name" value="PBP1_AraR"/>
    <property type="match status" value="1"/>
</dbReference>
<dbReference type="PRINTS" id="PR00035">
    <property type="entry name" value="HTHGNTR"/>
</dbReference>
<comment type="caution">
    <text evidence="5">The sequence shown here is derived from an EMBL/GenBank/DDBJ whole genome shotgun (WGS) entry which is preliminary data.</text>
</comment>
<dbReference type="Pfam" id="PF00392">
    <property type="entry name" value="GntR"/>
    <property type="match status" value="1"/>
</dbReference>
<evidence type="ECO:0000313" key="6">
    <source>
        <dbReference type="Proteomes" id="UP000284277"/>
    </source>
</evidence>
<keyword evidence="1" id="KW-0805">Transcription regulation</keyword>
<evidence type="ECO:0000259" key="4">
    <source>
        <dbReference type="PROSITE" id="PS50949"/>
    </source>
</evidence>
<organism evidence="5 6">
    <name type="scientific">Lacrimispora algidixylanolytica</name>
    <dbReference type="NCBI Taxonomy" id="94868"/>
    <lineage>
        <taxon>Bacteria</taxon>
        <taxon>Bacillati</taxon>
        <taxon>Bacillota</taxon>
        <taxon>Clostridia</taxon>
        <taxon>Lachnospirales</taxon>
        <taxon>Lachnospiraceae</taxon>
        <taxon>Lacrimispora</taxon>
    </lineage>
</organism>
<dbReference type="EMBL" id="MCIA01000005">
    <property type="protein sequence ID" value="RKD33841.1"/>
    <property type="molecule type" value="Genomic_DNA"/>
</dbReference>
<dbReference type="Pfam" id="PF13377">
    <property type="entry name" value="Peripla_BP_3"/>
    <property type="match status" value="1"/>
</dbReference>
<dbReference type="SUPFAM" id="SSF46785">
    <property type="entry name" value="Winged helix' DNA-binding domain"/>
    <property type="match status" value="1"/>
</dbReference>
<proteinExistence type="predicted"/>
<dbReference type="CDD" id="cd07377">
    <property type="entry name" value="WHTH_GntR"/>
    <property type="match status" value="1"/>
</dbReference>
<dbReference type="Proteomes" id="UP000284277">
    <property type="component" value="Unassembled WGS sequence"/>
</dbReference>
<dbReference type="PANTHER" id="PTHR30146:SF150">
    <property type="entry name" value="ARABINOSE METABOLISM TRANSCRIPTIONAL REPRESSOR"/>
    <property type="match status" value="1"/>
</dbReference>